<protein>
    <submittedName>
        <fullName evidence="4">GNAT family N-acetyltransferase</fullName>
    </submittedName>
</protein>
<dbReference type="SUPFAM" id="SSF55729">
    <property type="entry name" value="Acyl-CoA N-acyltransferases (Nat)"/>
    <property type="match status" value="1"/>
</dbReference>
<keyword evidence="2" id="KW-0012">Acyltransferase</keyword>
<dbReference type="InterPro" id="IPR000182">
    <property type="entry name" value="GNAT_dom"/>
</dbReference>
<keyword evidence="1" id="KW-0808">Transferase</keyword>
<reference evidence="4" key="1">
    <citation type="submission" date="2021-04" db="EMBL/GenBank/DDBJ databases">
        <title>Oceanospirillales bacteria with DddD are important DMSP degraders in coastal seawater.</title>
        <authorList>
            <person name="Liu J."/>
        </authorList>
    </citation>
    <scope>NUCLEOTIDE SEQUENCE</scope>
    <source>
        <strain evidence="4">GY6</strain>
    </source>
</reference>
<evidence type="ECO:0000313" key="4">
    <source>
        <dbReference type="EMBL" id="UTW04115.1"/>
    </source>
</evidence>
<dbReference type="InterPro" id="IPR050680">
    <property type="entry name" value="YpeA/RimI_acetyltransf"/>
</dbReference>
<dbReference type="Proteomes" id="UP001059950">
    <property type="component" value="Chromosome"/>
</dbReference>
<keyword evidence="5" id="KW-1185">Reference proteome</keyword>
<evidence type="ECO:0000256" key="2">
    <source>
        <dbReference type="ARBA" id="ARBA00023315"/>
    </source>
</evidence>
<name>A0ABY5GYF0_9GAMM</name>
<evidence type="ECO:0000259" key="3">
    <source>
        <dbReference type="PROSITE" id="PS51186"/>
    </source>
</evidence>
<evidence type="ECO:0000256" key="1">
    <source>
        <dbReference type="ARBA" id="ARBA00022679"/>
    </source>
</evidence>
<dbReference type="Pfam" id="PF00583">
    <property type="entry name" value="Acetyltransf_1"/>
    <property type="match status" value="1"/>
</dbReference>
<gene>
    <name evidence="4" type="ORF">KDX31_03615</name>
</gene>
<dbReference type="PANTHER" id="PTHR43420:SF47">
    <property type="entry name" value="N-ACETYLTRANSFERASE DOMAIN-CONTAINING PROTEIN"/>
    <property type="match status" value="1"/>
</dbReference>
<dbReference type="EMBL" id="CP073344">
    <property type="protein sequence ID" value="UTW04115.1"/>
    <property type="molecule type" value="Genomic_DNA"/>
</dbReference>
<dbReference type="PANTHER" id="PTHR43420">
    <property type="entry name" value="ACETYLTRANSFERASE"/>
    <property type="match status" value="1"/>
</dbReference>
<feature type="domain" description="N-acetyltransferase" evidence="3">
    <location>
        <begin position="1"/>
        <end position="191"/>
    </location>
</feature>
<dbReference type="CDD" id="cd04301">
    <property type="entry name" value="NAT_SF"/>
    <property type="match status" value="1"/>
</dbReference>
<organism evidence="4 5">
    <name type="scientific">Amphritea atlantica</name>
    <dbReference type="NCBI Taxonomy" id="355243"/>
    <lineage>
        <taxon>Bacteria</taxon>
        <taxon>Pseudomonadati</taxon>
        <taxon>Pseudomonadota</taxon>
        <taxon>Gammaproteobacteria</taxon>
        <taxon>Oceanospirillales</taxon>
        <taxon>Oceanospirillaceae</taxon>
        <taxon>Amphritea</taxon>
    </lineage>
</organism>
<proteinExistence type="predicted"/>
<dbReference type="Gene3D" id="3.40.630.30">
    <property type="match status" value="1"/>
</dbReference>
<dbReference type="InterPro" id="IPR016181">
    <property type="entry name" value="Acyl_CoA_acyltransferase"/>
</dbReference>
<dbReference type="PROSITE" id="PS51186">
    <property type="entry name" value="GNAT"/>
    <property type="match status" value="1"/>
</dbReference>
<evidence type="ECO:0000313" key="5">
    <source>
        <dbReference type="Proteomes" id="UP001059950"/>
    </source>
</evidence>
<accession>A0ABY5GYF0</accession>
<sequence length="191" mass="21285">MEIKNATKENASDLAHLINLAGEGIPKYLWSSMAEEGQDPMDYGEMRASREEGGFSYRNARVCVEDAQVQGMIISYKQPDIYSTDDIDDYPDIVKPLILLESKAPGSWYINAIATFERYQGLGIARMLLKEAEERAVSEGVSELSLIVASENTRAKGLYEYLGYESVSSLPVVTYPGCLHGGEWLLMTRKL</sequence>